<dbReference type="Gene3D" id="3.40.50.880">
    <property type="match status" value="1"/>
</dbReference>
<keyword evidence="5 10" id="KW-0547">Nucleotide-binding</keyword>
<keyword evidence="8 10" id="KW-0460">Magnesium</keyword>
<dbReference type="InterPro" id="IPR055181">
    <property type="entry name" value="FGAR-AT_PurM_N-like"/>
</dbReference>
<dbReference type="SUPFAM" id="SSF82697">
    <property type="entry name" value="PurS-like"/>
    <property type="match status" value="1"/>
</dbReference>
<dbReference type="Pfam" id="PF22689">
    <property type="entry name" value="FGAR-AT_PurM_N-like"/>
    <property type="match status" value="1"/>
</dbReference>
<dbReference type="NCBIfam" id="NF003672">
    <property type="entry name" value="PRK05297.1"/>
    <property type="match status" value="1"/>
</dbReference>
<dbReference type="Pfam" id="PF02769">
    <property type="entry name" value="AIRS_C"/>
    <property type="match status" value="2"/>
</dbReference>
<dbReference type="PROSITE" id="PS51273">
    <property type="entry name" value="GATASE_TYPE_1"/>
    <property type="match status" value="1"/>
</dbReference>
<dbReference type="Pfam" id="PF18072">
    <property type="entry name" value="FGAR-AT_linker"/>
    <property type="match status" value="1"/>
</dbReference>
<comment type="function">
    <text evidence="10">Phosphoribosylformylglycinamidine synthase involved in the purines biosynthetic pathway. Catalyzes the ATP-dependent conversion of formylglycinamide ribonucleotide (FGAR) and glutamine to yield formylglycinamidine ribonucleotide (FGAM) and glutamate.</text>
</comment>
<protein>
    <recommendedName>
        <fullName evidence="10">Phosphoribosylformylglycinamidine synthase</fullName>
        <shortName evidence="10">FGAM synthase</shortName>
        <shortName evidence="10">FGAMS</shortName>
        <ecNumber evidence="10">6.3.5.3</ecNumber>
    </recommendedName>
    <alternativeName>
        <fullName evidence="10">Formylglycinamide ribonucleotide amidotransferase</fullName>
        <shortName evidence="10">FGAR amidotransferase</shortName>
        <shortName evidence="10">FGAR-AT</shortName>
    </alternativeName>
</protein>
<evidence type="ECO:0000256" key="7">
    <source>
        <dbReference type="ARBA" id="ARBA00022840"/>
    </source>
</evidence>
<feature type="active site" evidence="10">
    <location>
        <position position="1185"/>
    </location>
</feature>
<keyword evidence="3 10" id="KW-0436">Ligase</keyword>
<dbReference type="HAMAP" id="MF_00419">
    <property type="entry name" value="PurL_1"/>
    <property type="match status" value="1"/>
</dbReference>
<dbReference type="SUPFAM" id="SSF56042">
    <property type="entry name" value="PurM C-terminal domain-like"/>
    <property type="match status" value="2"/>
</dbReference>
<feature type="binding site" evidence="10">
    <location>
        <begin position="260"/>
        <end position="271"/>
    </location>
    <ligand>
        <name>ATP</name>
        <dbReference type="ChEBI" id="CHEBI:30616"/>
    </ligand>
</feature>
<feature type="domain" description="PurM-like C-terminal" evidence="11">
    <location>
        <begin position="780"/>
        <end position="902"/>
    </location>
</feature>
<gene>
    <name evidence="10 15" type="primary">purL</name>
    <name evidence="15" type="synonym">purI</name>
    <name evidence="15" type="ORF">K1Y79_28625</name>
</gene>
<feature type="domain" description="PurM-like C-terminal" evidence="11">
    <location>
        <begin position="380"/>
        <end position="534"/>
    </location>
</feature>
<organism evidence="15 16">
    <name type="scientific">Chitinophaga rhizophila</name>
    <dbReference type="NCBI Taxonomy" id="2866212"/>
    <lineage>
        <taxon>Bacteria</taxon>
        <taxon>Pseudomonadati</taxon>
        <taxon>Bacteroidota</taxon>
        <taxon>Chitinophagia</taxon>
        <taxon>Chitinophagales</taxon>
        <taxon>Chitinophagaceae</taxon>
        <taxon>Chitinophaga</taxon>
    </lineage>
</organism>
<feature type="active site" description="Nucleophile" evidence="10">
    <location>
        <position position="1070"/>
    </location>
</feature>
<feature type="domain" description="FGAR-AT PurM N-terminal-like" evidence="14">
    <location>
        <begin position="594"/>
        <end position="747"/>
    </location>
</feature>
<sequence>MIHFFVNQTDFVYCVQTENNLSQEDIQKLEWLFGNARKSDEQTVNRSYVGPRAAMITPWSTNAVEMTQNMGIGGIIRIEEFEPVPADYNDFDPMISQKYIALTQDIFTVNIQPEAILEIDDIDAYNKQEGLSLNPEEVEYLNKLSVKIGRKLTDSEVFAFSQANSEHCRHKIFNGTFVIDGEAMPTSLFKLIKKTSETNPNDIISAYKDNVAFIKGPRVTQFAPKSADKPDYYVEKEFDSVLSLKAETHNFPTTVEPFAGAATGSGGEIRDRLAGGQGALPLAGTAIYMTAYSRLLEDRPWEKGMEERKWLYQTPVDILIKASNGASDFGNKFGQPLITGSVLTFEHEEDGRKLGYDKVIMQAGGVGYGKLDQAKKHTPQEGDKVVILGGENYRIGMGGAAVSSADTGAFGSGIELNAIQRSNPEMQKRVANAIRGFVESDNNSIVSIHDHGAGGHLNCLSELVEDTGGLIDLDKLPVGDPTLSAKEIIGNESQERMGLVMAEKDIETLQKVAERERAPMYVVGAVTGDHRFTFQSSSTGVKPMDFALEDFFGSSPKTFMKDKKVNRSYADLSYDVKDVPAYLNQVLQLEAVASKDWLTNKVDRCVGGRVAKQQCAGPLQLPLNNVGVMALDYKSGEGIATTVGHSPLTALVDPAAGSRNAVAEALSNIVFAPLKNGLKGVSLSANWMWACNNEGEDARLYEAVKACSDFAIALGINIPTGKDSLSMKQKYPNGDVIAPGTVIISAAGNCIDIKKVVEPVLQKQAGSIYYISLSGDAFKLGGSSFAQINNKIGPDVPTVKDAAYFAKAFNAIQDLINNSQIAAGHDIGSGGLVTTLLEMCFADVNLAADYDLSGLNEADTVKALFNENIAVVLQAQDDAAFEKALAGAGVNAVKIGKVKEGSAATFRNHADTFTFDIAETRDTWFKTSFLLDQRQAKNGTAQERFNNYKLQPLTYAFPAQFDGKKPVIDASKPRPKAAIIREKGSNSEREMANAMYLAGFDVKDVHMTDLISGRETLEDIQFIGAVGGFSNSDVLGSAKGWAGAFMYNEKAKKALDNFFARPDTLSVGICNGCQLFMELELINPDHAEHGKMLHNTSGKHESNFVSVKVQENNSIMLKTLTGATLGVWISHGEGKFRLPQTEDQYNIVAKYAYDAYPHNPNGSDFNTAMMCDKSGRHLVTMPHIERSIFQWNWANYPQGRADEVSPWLEAFVNARAWCVEHQR</sequence>
<dbReference type="InterPro" id="IPR010073">
    <property type="entry name" value="PurL_large"/>
</dbReference>
<evidence type="ECO:0000259" key="14">
    <source>
        <dbReference type="Pfam" id="PF22689"/>
    </source>
</evidence>
<feature type="domain" description="Phosphoribosylformylglycinamidine synthase linker" evidence="12">
    <location>
        <begin position="122"/>
        <end position="171"/>
    </location>
</feature>
<evidence type="ECO:0000313" key="16">
    <source>
        <dbReference type="Proteomes" id="UP000812961"/>
    </source>
</evidence>
<proteinExistence type="inferred from homology"/>
<dbReference type="InterPro" id="IPR036604">
    <property type="entry name" value="PurS-like_sf"/>
</dbReference>
<evidence type="ECO:0000313" key="15">
    <source>
        <dbReference type="EMBL" id="MBW8688335.1"/>
    </source>
</evidence>
<dbReference type="SUPFAM" id="SSF55326">
    <property type="entry name" value="PurM N-terminal domain-like"/>
    <property type="match status" value="2"/>
</dbReference>
<keyword evidence="7 10" id="KW-0067">ATP-binding</keyword>
<name>A0ABS7GLZ0_9BACT</name>
<accession>A0ABS7GLZ0</accession>
<evidence type="ECO:0000256" key="6">
    <source>
        <dbReference type="ARBA" id="ARBA00022755"/>
    </source>
</evidence>
<dbReference type="RefSeq" id="WP_220253661.1">
    <property type="nucleotide sequence ID" value="NZ_JAICCF010000007.1"/>
</dbReference>
<evidence type="ECO:0000259" key="11">
    <source>
        <dbReference type="Pfam" id="PF02769"/>
    </source>
</evidence>
<reference evidence="15 16" key="1">
    <citation type="submission" date="2021-08" db="EMBL/GenBank/DDBJ databases">
        <title>The genome sequence of Chitinophaga sp. B61.</title>
        <authorList>
            <person name="Zhang X."/>
        </authorList>
    </citation>
    <scope>NUCLEOTIDE SEQUENCE [LARGE SCALE GENOMIC DNA]</scope>
    <source>
        <strain evidence="15 16">B61</strain>
    </source>
</reference>
<dbReference type="EMBL" id="JAICCF010000007">
    <property type="protein sequence ID" value="MBW8688335.1"/>
    <property type="molecule type" value="Genomic_DNA"/>
</dbReference>
<comment type="subcellular location">
    <subcellularLocation>
        <location evidence="10">Cytoplasm</location>
    </subcellularLocation>
</comment>
<dbReference type="InterPro" id="IPR036676">
    <property type="entry name" value="PurM-like_C_sf"/>
</dbReference>
<evidence type="ECO:0000256" key="2">
    <source>
        <dbReference type="ARBA" id="ARBA00008608"/>
    </source>
</evidence>
<dbReference type="CDD" id="cd02204">
    <property type="entry name" value="PurL_repeat2"/>
    <property type="match status" value="1"/>
</dbReference>
<evidence type="ECO:0000259" key="13">
    <source>
        <dbReference type="Pfam" id="PF18076"/>
    </source>
</evidence>
<feature type="binding site" evidence="10">
    <location>
        <position position="668"/>
    </location>
    <ligand>
        <name>Mg(2+)</name>
        <dbReference type="ChEBI" id="CHEBI:18420"/>
    </ligand>
</feature>
<dbReference type="Pfam" id="PF13507">
    <property type="entry name" value="GATase_5"/>
    <property type="match status" value="1"/>
</dbReference>
<comment type="caution">
    <text evidence="15">The sequence shown here is derived from an EMBL/GenBank/DDBJ whole genome shotgun (WGS) entry which is preliminary data.</text>
</comment>
<comment type="caution">
    <text evidence="10">Lacks conserved residue(s) required for the propagation of feature annotation.</text>
</comment>
<evidence type="ECO:0000256" key="3">
    <source>
        <dbReference type="ARBA" id="ARBA00022598"/>
    </source>
</evidence>
<dbReference type="SUPFAM" id="SSF52317">
    <property type="entry name" value="Class I glutamine amidotransferase-like"/>
    <property type="match status" value="1"/>
</dbReference>
<evidence type="ECO:0000256" key="4">
    <source>
        <dbReference type="ARBA" id="ARBA00022723"/>
    </source>
</evidence>
<dbReference type="Pfam" id="PF18076">
    <property type="entry name" value="FGAR-AT_N"/>
    <property type="match status" value="1"/>
</dbReference>
<dbReference type="Gene3D" id="1.10.8.750">
    <property type="entry name" value="Phosphoribosylformylglycinamidine synthase, linker domain"/>
    <property type="match status" value="1"/>
</dbReference>
<feature type="active site" evidence="10">
    <location>
        <position position="1183"/>
    </location>
</feature>
<comment type="subunit">
    <text evidence="10">Monomer.</text>
</comment>
<dbReference type="PANTHER" id="PTHR10099:SF1">
    <property type="entry name" value="PHOSPHORIBOSYLFORMYLGLYCINAMIDINE SYNTHASE"/>
    <property type="match status" value="1"/>
</dbReference>
<evidence type="ECO:0000256" key="10">
    <source>
        <dbReference type="HAMAP-Rule" id="MF_00419"/>
    </source>
</evidence>
<dbReference type="Gene3D" id="3.30.1330.10">
    <property type="entry name" value="PurM-like, N-terminal domain"/>
    <property type="match status" value="2"/>
</dbReference>
<keyword evidence="6 10" id="KW-0658">Purine biosynthesis</keyword>
<dbReference type="InterPro" id="IPR010918">
    <property type="entry name" value="PurM-like_C_dom"/>
</dbReference>
<evidence type="ECO:0000259" key="12">
    <source>
        <dbReference type="Pfam" id="PF18072"/>
    </source>
</evidence>
<comment type="catalytic activity">
    <reaction evidence="10">
        <text>N(2)-formyl-N(1)-(5-phospho-beta-D-ribosyl)glycinamide + L-glutamine + ATP + H2O = 2-formamido-N(1)-(5-O-phospho-beta-D-ribosyl)acetamidine + L-glutamate + ADP + phosphate + H(+)</text>
        <dbReference type="Rhea" id="RHEA:17129"/>
        <dbReference type="ChEBI" id="CHEBI:15377"/>
        <dbReference type="ChEBI" id="CHEBI:15378"/>
        <dbReference type="ChEBI" id="CHEBI:29985"/>
        <dbReference type="ChEBI" id="CHEBI:30616"/>
        <dbReference type="ChEBI" id="CHEBI:43474"/>
        <dbReference type="ChEBI" id="CHEBI:58359"/>
        <dbReference type="ChEBI" id="CHEBI:147286"/>
        <dbReference type="ChEBI" id="CHEBI:147287"/>
        <dbReference type="ChEBI" id="CHEBI:456216"/>
        <dbReference type="EC" id="6.3.5.3"/>
    </reaction>
</comment>
<keyword evidence="16" id="KW-1185">Reference proteome</keyword>
<dbReference type="Gene3D" id="3.90.650.10">
    <property type="entry name" value="PurM-like C-terminal domain"/>
    <property type="match status" value="2"/>
</dbReference>
<keyword evidence="4 10" id="KW-0479">Metal-binding</keyword>
<feature type="binding site" evidence="10">
    <location>
        <position position="664"/>
    </location>
    <ligand>
        <name>Mg(2+)</name>
        <dbReference type="ChEBI" id="CHEBI:18420"/>
    </ligand>
</feature>
<dbReference type="SUPFAM" id="SSF109736">
    <property type="entry name" value="FGAM synthase PurL, linker domain"/>
    <property type="match status" value="1"/>
</dbReference>
<dbReference type="InterPro" id="IPR040707">
    <property type="entry name" value="FGAR-AT_N"/>
</dbReference>
<dbReference type="PANTHER" id="PTHR10099">
    <property type="entry name" value="PHOSPHORIBOSYLFORMYLGLYCINAMIDINE SYNTHASE"/>
    <property type="match status" value="1"/>
</dbReference>
<evidence type="ECO:0000256" key="8">
    <source>
        <dbReference type="ARBA" id="ARBA00022842"/>
    </source>
</evidence>
<dbReference type="EC" id="6.3.5.3" evidence="10"/>
<feature type="binding site" evidence="10">
    <location>
        <position position="826"/>
    </location>
    <ligand>
        <name>Mg(2+)</name>
        <dbReference type="ChEBI" id="CHEBI:18420"/>
    </ligand>
</feature>
<evidence type="ECO:0000256" key="9">
    <source>
        <dbReference type="ARBA" id="ARBA00022962"/>
    </source>
</evidence>
<dbReference type="InterPro" id="IPR029062">
    <property type="entry name" value="Class_I_gatase-like"/>
</dbReference>
<dbReference type="SMART" id="SM01211">
    <property type="entry name" value="GATase_5"/>
    <property type="match status" value="1"/>
</dbReference>
<keyword evidence="9 10" id="KW-0315">Glutamine amidotransferase</keyword>
<dbReference type="GO" id="GO:0004642">
    <property type="term" value="F:phosphoribosylformylglycinamidine synthase activity"/>
    <property type="evidence" value="ECO:0007669"/>
    <property type="project" value="UniProtKB-EC"/>
</dbReference>
<keyword evidence="10" id="KW-0963">Cytoplasm</keyword>
<feature type="domain" description="Phosphoribosylformylglycinamidine synthase N-terminal" evidence="13">
    <location>
        <begin position="11"/>
        <end position="80"/>
    </location>
</feature>
<dbReference type="Proteomes" id="UP000812961">
    <property type="component" value="Unassembled WGS sequence"/>
</dbReference>
<evidence type="ECO:0000256" key="1">
    <source>
        <dbReference type="ARBA" id="ARBA00004920"/>
    </source>
</evidence>
<dbReference type="InterPro" id="IPR036921">
    <property type="entry name" value="PurM-like_N_sf"/>
</dbReference>
<comment type="pathway">
    <text evidence="1 10">Purine metabolism; IMP biosynthesis via de novo pathway; 5-amino-1-(5-phospho-D-ribosyl)imidazole from N(2)-formyl-N(1)-(5-phospho-D-ribosyl)glycinamide: step 1/2.</text>
</comment>
<comment type="similarity">
    <text evidence="2 10">In the N-terminal section; belongs to the FGAMS family.</text>
</comment>
<evidence type="ECO:0000256" key="5">
    <source>
        <dbReference type="ARBA" id="ARBA00022741"/>
    </source>
</evidence>
<dbReference type="InterPro" id="IPR041609">
    <property type="entry name" value="PurL_linker"/>
</dbReference>